<proteinExistence type="predicted"/>
<gene>
    <name evidence="2" type="ORF">BN8_02871</name>
</gene>
<keyword evidence="3" id="KW-1185">Reference proteome</keyword>
<evidence type="ECO:0000313" key="2">
    <source>
        <dbReference type="EMBL" id="CCH53750.1"/>
    </source>
</evidence>
<dbReference type="eggNOG" id="COG1741">
    <property type="taxonomic scope" value="Bacteria"/>
</dbReference>
<dbReference type="Proteomes" id="UP000009309">
    <property type="component" value="Unassembled WGS sequence"/>
</dbReference>
<dbReference type="EMBL" id="CAIT01000006">
    <property type="protein sequence ID" value="CCH53750.1"/>
    <property type="molecule type" value="Genomic_DNA"/>
</dbReference>
<dbReference type="OrthoDB" id="321327at2"/>
<dbReference type="SUPFAM" id="SSF51182">
    <property type="entry name" value="RmlC-like cupins"/>
    <property type="match status" value="1"/>
</dbReference>
<dbReference type="PANTHER" id="PTHR43212">
    <property type="entry name" value="QUERCETIN 2,3-DIOXYGENASE"/>
    <property type="match status" value="1"/>
</dbReference>
<dbReference type="InterPro" id="IPR041602">
    <property type="entry name" value="Quercetinase_C"/>
</dbReference>
<dbReference type="AlphaFoldDB" id="I2GIM5"/>
<organism evidence="2 3">
    <name type="scientific">Fibrisoma limi BUZ 3</name>
    <dbReference type="NCBI Taxonomy" id="1185876"/>
    <lineage>
        <taxon>Bacteria</taxon>
        <taxon>Pseudomonadati</taxon>
        <taxon>Bacteroidota</taxon>
        <taxon>Cytophagia</taxon>
        <taxon>Cytophagales</taxon>
        <taxon>Spirosomataceae</taxon>
        <taxon>Fibrisoma</taxon>
    </lineage>
</organism>
<comment type="caution">
    <text evidence="2">The sequence shown here is derived from an EMBL/GenBank/DDBJ whole genome shotgun (WGS) entry which is preliminary data.</text>
</comment>
<evidence type="ECO:0000259" key="1">
    <source>
        <dbReference type="Pfam" id="PF17954"/>
    </source>
</evidence>
<dbReference type="InterPro" id="IPR012093">
    <property type="entry name" value="Pirin"/>
</dbReference>
<dbReference type="InterPro" id="IPR014710">
    <property type="entry name" value="RmlC-like_jellyroll"/>
</dbReference>
<dbReference type="PANTHER" id="PTHR43212:SF3">
    <property type="entry name" value="QUERCETIN 2,3-DIOXYGENASE"/>
    <property type="match status" value="1"/>
</dbReference>
<dbReference type="InterPro" id="IPR011051">
    <property type="entry name" value="RmlC_Cupin_sf"/>
</dbReference>
<reference evidence="2 3" key="1">
    <citation type="journal article" date="2012" name="J. Bacteriol.">
        <title>Genome Sequence of the Filamentous Bacterium Fibrisoma limi BUZ 3T.</title>
        <authorList>
            <person name="Filippini M."/>
            <person name="Qi W."/>
            <person name="Jaenicke S."/>
            <person name="Goesmann A."/>
            <person name="Smits T.H."/>
            <person name="Bagheri H.C."/>
        </authorList>
    </citation>
    <scope>NUCLEOTIDE SEQUENCE [LARGE SCALE GENOMIC DNA]</scope>
    <source>
        <strain evidence="3">BUZ 3T</strain>
    </source>
</reference>
<dbReference type="Pfam" id="PF17954">
    <property type="entry name" value="Pirin_C_2"/>
    <property type="match status" value="1"/>
</dbReference>
<sequence>MPTTTQAQIFLAAQRGSSRTDVSQSYHSFNHGTYVAEGREPFGPLRLLNDDTLRAEASLTYQVNQPTDVLLLPVHGAIDLTNPPGDGIWPGQLVTLSLPTGGSYTVHNPYETETVNFLQFWLTNPAAQQAPAIKEITFDLATRNTLLPLFDQTHPPANGRLFLGRYEGRAEGLYSVDEPDRGVFVFILQGAFEVANRLMHAKDGLALWCDPGTAIDFEALSNDALLCLLDVPLNHQGSLRQ</sequence>
<dbReference type="STRING" id="1185876.BN8_02871"/>
<dbReference type="Gene3D" id="2.60.120.10">
    <property type="entry name" value="Jelly Rolls"/>
    <property type="match status" value="1"/>
</dbReference>
<evidence type="ECO:0000313" key="3">
    <source>
        <dbReference type="Proteomes" id="UP000009309"/>
    </source>
</evidence>
<accession>I2GIM5</accession>
<protein>
    <recommendedName>
        <fullName evidence="1">Quercetin 2,3-dioxygenase C-terminal cupin domain-containing protein</fullName>
    </recommendedName>
</protein>
<feature type="domain" description="Quercetin 2,3-dioxygenase C-terminal cupin" evidence="1">
    <location>
        <begin position="160"/>
        <end position="222"/>
    </location>
</feature>
<dbReference type="RefSeq" id="WP_009282330.1">
    <property type="nucleotide sequence ID" value="NZ_CAIT01000006.1"/>
</dbReference>
<name>I2GIM5_9BACT</name>